<sequence length="81" mass="8712">MSQTGDVFAGYRVKRALGRGGMGTVSLARRRPVHPGLIELPNLSMRPGSGVRPHQQPPDPRPPPGGPGPVDRPRVTTLDER</sequence>
<feature type="compositionally biased region" description="Basic and acidic residues" evidence="1">
    <location>
        <begin position="71"/>
        <end position="81"/>
    </location>
</feature>
<accession>A0ABM8CSD9</accession>
<protein>
    <recommendedName>
        <fullName evidence="4">Protein kinase domain-containing protein</fullName>
    </recommendedName>
</protein>
<name>A0ABM8CSD9_9NOCA</name>
<evidence type="ECO:0000313" key="2">
    <source>
        <dbReference type="EMBL" id="BDT97869.1"/>
    </source>
</evidence>
<reference evidence="2 3" key="1">
    <citation type="submission" date="2022-11" db="EMBL/GenBank/DDBJ databases">
        <title>Genome Sequencing of Nocardia sp. ON39_IFM12276 and assembly.</title>
        <authorList>
            <person name="Shimojima M."/>
            <person name="Toyokawa M."/>
            <person name="Uesaka K."/>
        </authorList>
    </citation>
    <scope>NUCLEOTIDE SEQUENCE [LARGE SCALE GENOMIC DNA]</scope>
    <source>
        <strain evidence="2 3">IFM 12276</strain>
    </source>
</reference>
<evidence type="ECO:0000256" key="1">
    <source>
        <dbReference type="SAM" id="MobiDB-lite"/>
    </source>
</evidence>
<evidence type="ECO:0000313" key="3">
    <source>
        <dbReference type="Proteomes" id="UP001317870"/>
    </source>
</evidence>
<evidence type="ECO:0008006" key="4">
    <source>
        <dbReference type="Google" id="ProtNLM"/>
    </source>
</evidence>
<proteinExistence type="predicted"/>
<dbReference type="EMBL" id="AP026978">
    <property type="protein sequence ID" value="BDT97869.1"/>
    <property type="molecule type" value="Genomic_DNA"/>
</dbReference>
<gene>
    <name evidence="2" type="ORF">IFM12276_08980</name>
</gene>
<feature type="compositionally biased region" description="Pro residues" evidence="1">
    <location>
        <begin position="55"/>
        <end position="67"/>
    </location>
</feature>
<dbReference type="Proteomes" id="UP001317870">
    <property type="component" value="Chromosome"/>
</dbReference>
<dbReference type="Gene3D" id="3.30.200.20">
    <property type="entry name" value="Phosphorylase Kinase, domain 1"/>
    <property type="match status" value="1"/>
</dbReference>
<organism evidence="2 3">
    <name type="scientific">Nocardia sputorum</name>
    <dbReference type="NCBI Taxonomy" id="2984338"/>
    <lineage>
        <taxon>Bacteria</taxon>
        <taxon>Bacillati</taxon>
        <taxon>Actinomycetota</taxon>
        <taxon>Actinomycetes</taxon>
        <taxon>Mycobacteriales</taxon>
        <taxon>Nocardiaceae</taxon>
        <taxon>Nocardia</taxon>
    </lineage>
</organism>
<feature type="region of interest" description="Disordered" evidence="1">
    <location>
        <begin position="38"/>
        <end position="81"/>
    </location>
</feature>
<dbReference type="RefSeq" id="WP_281877843.1">
    <property type="nucleotide sequence ID" value="NZ_AP026976.1"/>
</dbReference>
<keyword evidence="3" id="KW-1185">Reference proteome</keyword>